<accession>A0A6A5P3F4</accession>
<dbReference type="GO" id="GO:0008270">
    <property type="term" value="F:zinc ion binding"/>
    <property type="evidence" value="ECO:0007669"/>
    <property type="project" value="UniProtKB-KW"/>
</dbReference>
<keyword evidence="4" id="KW-0862">Zinc</keyword>
<dbReference type="SUPFAM" id="SSF57667">
    <property type="entry name" value="beta-beta-alpha zinc fingers"/>
    <property type="match status" value="1"/>
</dbReference>
<comment type="subcellular location">
    <subcellularLocation>
        <location evidence="1">Nucleus</location>
    </subcellularLocation>
</comment>
<dbReference type="EMBL" id="WOCE01000018">
    <property type="protein sequence ID" value="KAE9593872.1"/>
    <property type="molecule type" value="Genomic_DNA"/>
</dbReference>
<keyword evidence="8" id="KW-1185">Reference proteome</keyword>
<comment type="caution">
    <text evidence="7">The sequence shown here is derived from an EMBL/GenBank/DDBJ whole genome shotgun (WGS) entry which is preliminary data.</text>
</comment>
<organism evidence="7 8">
    <name type="scientific">Lupinus albus</name>
    <name type="common">White lupine</name>
    <name type="synonym">Lupinus termis</name>
    <dbReference type="NCBI Taxonomy" id="3870"/>
    <lineage>
        <taxon>Eukaryota</taxon>
        <taxon>Viridiplantae</taxon>
        <taxon>Streptophyta</taxon>
        <taxon>Embryophyta</taxon>
        <taxon>Tracheophyta</taxon>
        <taxon>Spermatophyta</taxon>
        <taxon>Magnoliopsida</taxon>
        <taxon>eudicotyledons</taxon>
        <taxon>Gunneridae</taxon>
        <taxon>Pentapetalae</taxon>
        <taxon>rosids</taxon>
        <taxon>fabids</taxon>
        <taxon>Fabales</taxon>
        <taxon>Fabaceae</taxon>
        <taxon>Papilionoideae</taxon>
        <taxon>50 kb inversion clade</taxon>
        <taxon>genistoids sensu lato</taxon>
        <taxon>core genistoids</taxon>
        <taxon>Genisteae</taxon>
        <taxon>Lupinus</taxon>
    </lineage>
</organism>
<protein>
    <submittedName>
        <fullName evidence="7">Putative transcription factor C2H2 family</fullName>
    </submittedName>
</protein>
<evidence type="ECO:0000256" key="3">
    <source>
        <dbReference type="ARBA" id="ARBA00022771"/>
    </source>
</evidence>
<keyword evidence="5" id="KW-0539">Nucleus</keyword>
<evidence type="ECO:0000313" key="7">
    <source>
        <dbReference type="EMBL" id="KAE9593872.1"/>
    </source>
</evidence>
<feature type="region of interest" description="Disordered" evidence="6">
    <location>
        <begin position="1"/>
        <end position="62"/>
    </location>
</feature>
<dbReference type="GO" id="GO:0009788">
    <property type="term" value="P:negative regulation of abscisic acid-activated signaling pathway"/>
    <property type="evidence" value="ECO:0007669"/>
    <property type="project" value="InterPro"/>
</dbReference>
<dbReference type="Proteomes" id="UP000447434">
    <property type="component" value="Chromosome 18"/>
</dbReference>
<proteinExistence type="predicted"/>
<dbReference type="OrthoDB" id="1420389at2759"/>
<dbReference type="Gene3D" id="3.30.160.60">
    <property type="entry name" value="Classic Zinc Finger"/>
    <property type="match status" value="1"/>
</dbReference>
<sequence>MYSFTNSFSLSSMSSTLSPYKQPPNKEKKKPSEKHGTNLKTNKKMVIDQESASKNQDKGKGISLVEESKAIHDKKKKIMEEDLNANEDHSKYPKLFGVLLKPLKGSQKGPYPCALCEKSFLTPQALGGHQNGHKWEQSIKQRKEGMKLFQAKSGNYNFPSSLTLPSYQGDGMDGTFQIAGTPSFNDGTMHFPQENIDNNTFHHSPKTNTAYCTSPGMLEIGNSAFQYPLSSRRFNYGFGNNNYGMVDKDSRLSRQMNEARETQLSGI</sequence>
<dbReference type="InterPro" id="IPR013087">
    <property type="entry name" value="Znf_C2H2_type"/>
</dbReference>
<reference evidence="8" key="1">
    <citation type="journal article" date="2020" name="Nat. Commun.">
        <title>Genome sequence of the cluster root forming white lupin.</title>
        <authorList>
            <person name="Hufnagel B."/>
            <person name="Marques A."/>
            <person name="Soriano A."/>
            <person name="Marques L."/>
            <person name="Divol F."/>
            <person name="Doumas P."/>
            <person name="Sallet E."/>
            <person name="Mancinotti D."/>
            <person name="Carrere S."/>
            <person name="Marande W."/>
            <person name="Arribat S."/>
            <person name="Keller J."/>
            <person name="Huneau C."/>
            <person name="Blein T."/>
            <person name="Aime D."/>
            <person name="Laguerre M."/>
            <person name="Taylor J."/>
            <person name="Schubert V."/>
            <person name="Nelson M."/>
            <person name="Geu-Flores F."/>
            <person name="Crespi M."/>
            <person name="Gallardo-Guerrero K."/>
            <person name="Delaux P.-M."/>
            <person name="Salse J."/>
            <person name="Berges H."/>
            <person name="Guyot R."/>
            <person name="Gouzy J."/>
            <person name="Peret B."/>
        </authorList>
    </citation>
    <scope>NUCLEOTIDE SEQUENCE [LARGE SCALE GENOMIC DNA]</scope>
    <source>
        <strain evidence="8">cv. Amiga</strain>
    </source>
</reference>
<evidence type="ECO:0000256" key="4">
    <source>
        <dbReference type="ARBA" id="ARBA00022833"/>
    </source>
</evidence>
<evidence type="ECO:0000256" key="5">
    <source>
        <dbReference type="ARBA" id="ARBA00023242"/>
    </source>
</evidence>
<keyword evidence="2" id="KW-0479">Metal-binding</keyword>
<dbReference type="GO" id="GO:0005634">
    <property type="term" value="C:nucleus"/>
    <property type="evidence" value="ECO:0007669"/>
    <property type="project" value="UniProtKB-SubCell"/>
</dbReference>
<evidence type="ECO:0000256" key="1">
    <source>
        <dbReference type="ARBA" id="ARBA00004123"/>
    </source>
</evidence>
<evidence type="ECO:0000256" key="2">
    <source>
        <dbReference type="ARBA" id="ARBA00022723"/>
    </source>
</evidence>
<feature type="compositionally biased region" description="Low complexity" evidence="6">
    <location>
        <begin position="1"/>
        <end position="20"/>
    </location>
</feature>
<evidence type="ECO:0000256" key="6">
    <source>
        <dbReference type="SAM" id="MobiDB-lite"/>
    </source>
</evidence>
<dbReference type="PROSITE" id="PS00028">
    <property type="entry name" value="ZINC_FINGER_C2H2_1"/>
    <property type="match status" value="1"/>
</dbReference>
<dbReference type="PANTHER" id="PTHR47287:SF15">
    <property type="entry name" value="ZINC FINGER PROTEIN 3-LIKE"/>
    <property type="match status" value="1"/>
</dbReference>
<keyword evidence="3" id="KW-0863">Zinc-finger</keyword>
<dbReference type="InterPro" id="IPR036236">
    <property type="entry name" value="Znf_C2H2_sf"/>
</dbReference>
<dbReference type="AlphaFoldDB" id="A0A6A5P3F4"/>
<dbReference type="PANTHER" id="PTHR47287">
    <property type="entry name" value="C2H2 AND C2HC ZINC FINGERS SUPERFAMILY PROTEIN"/>
    <property type="match status" value="1"/>
</dbReference>
<evidence type="ECO:0000313" key="8">
    <source>
        <dbReference type="Proteomes" id="UP000447434"/>
    </source>
</evidence>
<dbReference type="PROSITE" id="PS50157">
    <property type="entry name" value="ZINC_FINGER_C2H2_2"/>
    <property type="match status" value="1"/>
</dbReference>
<name>A0A6A5P3F4_LUPAL</name>
<gene>
    <name evidence="7" type="ORF">Lalb_Chr18g0047651</name>
</gene>
<dbReference type="InterPro" id="IPR044246">
    <property type="entry name" value="ZFP3-like"/>
</dbReference>